<feature type="transmembrane region" description="Helical" evidence="5">
    <location>
        <begin position="101"/>
        <end position="124"/>
    </location>
</feature>
<feature type="transmembrane region" description="Helical" evidence="5">
    <location>
        <begin position="67"/>
        <end position="89"/>
    </location>
</feature>
<evidence type="ECO:0000256" key="3">
    <source>
        <dbReference type="ARBA" id="ARBA00022989"/>
    </source>
</evidence>
<evidence type="ECO:0000256" key="2">
    <source>
        <dbReference type="ARBA" id="ARBA00022692"/>
    </source>
</evidence>
<proteinExistence type="predicted"/>
<keyword evidence="8" id="KW-1185">Reference proteome</keyword>
<organism evidence="7 8">
    <name type="scientific">Aduncisulcus paluster</name>
    <dbReference type="NCBI Taxonomy" id="2918883"/>
    <lineage>
        <taxon>Eukaryota</taxon>
        <taxon>Metamonada</taxon>
        <taxon>Carpediemonas-like organisms</taxon>
        <taxon>Aduncisulcus</taxon>
    </lineage>
</organism>
<evidence type="ECO:0000313" key="7">
    <source>
        <dbReference type="EMBL" id="GKT37474.1"/>
    </source>
</evidence>
<accession>A0ABQ5KYG4</accession>
<feature type="transmembrane region" description="Helical" evidence="5">
    <location>
        <begin position="44"/>
        <end position="60"/>
    </location>
</feature>
<evidence type="ECO:0000256" key="1">
    <source>
        <dbReference type="ARBA" id="ARBA00004141"/>
    </source>
</evidence>
<protein>
    <submittedName>
        <fullName evidence="7">Amino acid transporter system N2</fullName>
    </submittedName>
</protein>
<sequence length="127" mass="13977">MTTISQCALALTACLTYPIAQFSLRVSLCKLVWKSRGSPSAERFISGIILAIAILVAMCVEDLDTVLSFVGALFGAPIMFIIPGLFMYFHNKRTRNLRWVTVTSIITMLAGLFFCIVGFVCSILECL</sequence>
<dbReference type="Proteomes" id="UP001057375">
    <property type="component" value="Unassembled WGS sequence"/>
</dbReference>
<dbReference type="EMBL" id="BQXS01004673">
    <property type="protein sequence ID" value="GKT37474.1"/>
    <property type="molecule type" value="Genomic_DNA"/>
</dbReference>
<gene>
    <name evidence="7" type="ORF">ADUPG1_003412</name>
</gene>
<keyword evidence="2 5" id="KW-0812">Transmembrane</keyword>
<comment type="caution">
    <text evidence="7">The sequence shown here is derived from an EMBL/GenBank/DDBJ whole genome shotgun (WGS) entry which is preliminary data.</text>
</comment>
<dbReference type="Pfam" id="PF01490">
    <property type="entry name" value="Aa_trans"/>
    <property type="match status" value="1"/>
</dbReference>
<evidence type="ECO:0000313" key="8">
    <source>
        <dbReference type="Proteomes" id="UP001057375"/>
    </source>
</evidence>
<keyword evidence="3 5" id="KW-1133">Transmembrane helix</keyword>
<name>A0ABQ5KYG4_9EUKA</name>
<dbReference type="PANTHER" id="PTHR22950">
    <property type="entry name" value="AMINO ACID TRANSPORTER"/>
    <property type="match status" value="1"/>
</dbReference>
<evidence type="ECO:0000256" key="5">
    <source>
        <dbReference type="SAM" id="Phobius"/>
    </source>
</evidence>
<keyword evidence="4 5" id="KW-0472">Membrane</keyword>
<dbReference type="InterPro" id="IPR013057">
    <property type="entry name" value="AA_transpt_TM"/>
</dbReference>
<comment type="subcellular location">
    <subcellularLocation>
        <location evidence="1">Membrane</location>
        <topology evidence="1">Multi-pass membrane protein</topology>
    </subcellularLocation>
</comment>
<feature type="domain" description="Amino acid transporter transmembrane" evidence="6">
    <location>
        <begin position="2"/>
        <end position="123"/>
    </location>
</feature>
<evidence type="ECO:0000259" key="6">
    <source>
        <dbReference type="Pfam" id="PF01490"/>
    </source>
</evidence>
<evidence type="ECO:0000256" key="4">
    <source>
        <dbReference type="ARBA" id="ARBA00023136"/>
    </source>
</evidence>
<reference evidence="7" key="1">
    <citation type="submission" date="2022-03" db="EMBL/GenBank/DDBJ databases">
        <title>Draft genome sequence of Aduncisulcus paluster, a free-living microaerophilic Fornicata.</title>
        <authorList>
            <person name="Yuyama I."/>
            <person name="Kume K."/>
            <person name="Tamura T."/>
            <person name="Inagaki Y."/>
            <person name="Hashimoto T."/>
        </authorList>
    </citation>
    <scope>NUCLEOTIDE SEQUENCE</scope>
    <source>
        <strain evidence="7">NY0171</strain>
    </source>
</reference>